<dbReference type="Proteomes" id="UP000184048">
    <property type="component" value="Unassembled WGS sequence"/>
</dbReference>
<sequence>MINCYCISNKFETVLFLVLWFFVSGSLGESFLWNAGINILQGLITVTLCQNKFEGRFDQLNVSHLNLKTSHYIIVNFSTC</sequence>
<dbReference type="AlphaFoldDB" id="A0A1M4Y6T0"/>
<gene>
    <name evidence="1" type="ORF">SAMN02745131_01621</name>
</gene>
<reference evidence="1 2" key="1">
    <citation type="submission" date="2016-11" db="EMBL/GenBank/DDBJ databases">
        <authorList>
            <person name="Jaros S."/>
            <person name="Januszkiewicz K."/>
            <person name="Wedrychowicz H."/>
        </authorList>
    </citation>
    <scope>NUCLEOTIDE SEQUENCE [LARGE SCALE GENOMIC DNA]</scope>
    <source>
        <strain evidence="1 2">DSM 18119</strain>
    </source>
</reference>
<keyword evidence="2" id="KW-1185">Reference proteome</keyword>
<accession>A0A1M4Y6T0</accession>
<organism evidence="1 2">
    <name type="scientific">Flavisolibacter ginsengisoli DSM 18119</name>
    <dbReference type="NCBI Taxonomy" id="1121884"/>
    <lineage>
        <taxon>Bacteria</taxon>
        <taxon>Pseudomonadati</taxon>
        <taxon>Bacteroidota</taxon>
        <taxon>Chitinophagia</taxon>
        <taxon>Chitinophagales</taxon>
        <taxon>Chitinophagaceae</taxon>
        <taxon>Flavisolibacter</taxon>
    </lineage>
</organism>
<proteinExistence type="predicted"/>
<protein>
    <submittedName>
        <fullName evidence="1">Uncharacterized protein</fullName>
    </submittedName>
</protein>
<evidence type="ECO:0000313" key="1">
    <source>
        <dbReference type="EMBL" id="SHF01507.1"/>
    </source>
</evidence>
<name>A0A1M4Y6T0_9BACT</name>
<evidence type="ECO:0000313" key="2">
    <source>
        <dbReference type="Proteomes" id="UP000184048"/>
    </source>
</evidence>
<dbReference type="EMBL" id="FQUU01000005">
    <property type="protein sequence ID" value="SHF01507.1"/>
    <property type="molecule type" value="Genomic_DNA"/>
</dbReference>